<keyword evidence="7 8" id="KW-0472">Membrane</keyword>
<dbReference type="InterPro" id="IPR051359">
    <property type="entry name" value="CaCA_antiporter"/>
</dbReference>
<feature type="domain" description="Sodium/calcium exchanger membrane region" evidence="9">
    <location>
        <begin position="47"/>
        <end position="207"/>
    </location>
</feature>
<dbReference type="Pfam" id="PF01699">
    <property type="entry name" value="Na_Ca_ex"/>
    <property type="match status" value="1"/>
</dbReference>
<protein>
    <submittedName>
        <fullName evidence="12">Na_Ca_ex domain-containing protein</fullName>
    </submittedName>
</protein>
<sequence length="239" mass="26436">MCSLQICDYVDDRDDICEGGGYLLWSQYVECEFNSGKKIALIVAGFLWMLALFVLVSTTADEFFSPSVASIVAHLKISESIAGVTFMAFGNGAPDIFGSIASVLSSPKPKAGLALGELFGSGIFVTTMVTATIILVKPFHIDVFSTLRDIVFYLIAIGWILFVFLHATQVYIWEPAGNVPFRSFLRILSKMYYLGYLALYAVYLLTVVIGHYVHKRKRVDTISLKNLLIEAKIQHGAKP</sequence>
<dbReference type="InterPro" id="IPR004837">
    <property type="entry name" value="NaCa_Exmemb"/>
</dbReference>
<gene>
    <name evidence="10" type="ORF">HPBE_LOCUS14852</name>
</gene>
<dbReference type="EMBL" id="UZAH01028569">
    <property type="protein sequence ID" value="VDP00999.1"/>
    <property type="molecule type" value="Genomic_DNA"/>
</dbReference>
<proteinExistence type="predicted"/>
<evidence type="ECO:0000313" key="11">
    <source>
        <dbReference type="Proteomes" id="UP000050761"/>
    </source>
</evidence>
<evidence type="ECO:0000313" key="12">
    <source>
        <dbReference type="WBParaSite" id="HPBE_0001485101-mRNA-1"/>
    </source>
</evidence>
<keyword evidence="2" id="KW-0813">Transport</keyword>
<comment type="subcellular location">
    <subcellularLocation>
        <location evidence="1">Membrane</location>
        <topology evidence="1">Multi-pass membrane protein</topology>
    </subcellularLocation>
</comment>
<dbReference type="GO" id="GO:0006874">
    <property type="term" value="P:intracellular calcium ion homeostasis"/>
    <property type="evidence" value="ECO:0007669"/>
    <property type="project" value="TreeGrafter"/>
</dbReference>
<keyword evidence="4" id="KW-0406">Ion transport</keyword>
<evidence type="ECO:0000256" key="6">
    <source>
        <dbReference type="ARBA" id="ARBA00022989"/>
    </source>
</evidence>
<accession>A0A183G125</accession>
<keyword evidence="11" id="KW-1185">Reference proteome</keyword>
<dbReference type="GO" id="GO:0016020">
    <property type="term" value="C:membrane"/>
    <property type="evidence" value="ECO:0007669"/>
    <property type="project" value="UniProtKB-SubCell"/>
</dbReference>
<dbReference type="GO" id="GO:0005432">
    <property type="term" value="F:calcium:sodium antiporter activity"/>
    <property type="evidence" value="ECO:0007669"/>
    <property type="project" value="TreeGrafter"/>
</dbReference>
<evidence type="ECO:0000256" key="2">
    <source>
        <dbReference type="ARBA" id="ARBA00022448"/>
    </source>
</evidence>
<evidence type="ECO:0000256" key="8">
    <source>
        <dbReference type="SAM" id="Phobius"/>
    </source>
</evidence>
<name>A0A183G125_HELPZ</name>
<evidence type="ECO:0000259" key="9">
    <source>
        <dbReference type="Pfam" id="PF01699"/>
    </source>
</evidence>
<keyword evidence="4" id="KW-0106">Calcium</keyword>
<keyword evidence="6 8" id="KW-1133">Transmembrane helix</keyword>
<evidence type="ECO:0000256" key="4">
    <source>
        <dbReference type="ARBA" id="ARBA00022568"/>
    </source>
</evidence>
<dbReference type="WBParaSite" id="HPBE_0001485101-mRNA-1">
    <property type="protein sequence ID" value="HPBE_0001485101-mRNA-1"/>
    <property type="gene ID" value="HPBE_0001485101"/>
</dbReference>
<feature type="transmembrane region" description="Helical" evidence="8">
    <location>
        <begin position="39"/>
        <end position="60"/>
    </location>
</feature>
<evidence type="ECO:0000256" key="5">
    <source>
        <dbReference type="ARBA" id="ARBA00022692"/>
    </source>
</evidence>
<dbReference type="PANTHER" id="PTHR12266">
    <property type="entry name" value="NA+/CA2+ K+ INDEPENDENT EXCHANGER"/>
    <property type="match status" value="1"/>
</dbReference>
<accession>A0A3P8DK08</accession>
<feature type="transmembrane region" description="Helical" evidence="8">
    <location>
        <begin position="151"/>
        <end position="173"/>
    </location>
</feature>
<reference evidence="12" key="2">
    <citation type="submission" date="2019-09" db="UniProtKB">
        <authorList>
            <consortium name="WormBaseParasite"/>
        </authorList>
    </citation>
    <scope>IDENTIFICATION</scope>
</reference>
<dbReference type="InterPro" id="IPR044880">
    <property type="entry name" value="NCX_ion-bd_dom_sf"/>
</dbReference>
<dbReference type="AlphaFoldDB" id="A0A183G125"/>
<feature type="transmembrane region" description="Helical" evidence="8">
    <location>
        <begin position="118"/>
        <end position="139"/>
    </location>
</feature>
<evidence type="ECO:0000256" key="3">
    <source>
        <dbReference type="ARBA" id="ARBA00022449"/>
    </source>
</evidence>
<evidence type="ECO:0000256" key="7">
    <source>
        <dbReference type="ARBA" id="ARBA00023136"/>
    </source>
</evidence>
<reference evidence="10 11" key="1">
    <citation type="submission" date="2018-11" db="EMBL/GenBank/DDBJ databases">
        <authorList>
            <consortium name="Pathogen Informatics"/>
        </authorList>
    </citation>
    <scope>NUCLEOTIDE SEQUENCE [LARGE SCALE GENOMIC DNA]</scope>
</reference>
<keyword evidence="4" id="KW-0109">Calcium transport</keyword>
<feature type="transmembrane region" description="Helical" evidence="8">
    <location>
        <begin position="193"/>
        <end position="213"/>
    </location>
</feature>
<dbReference type="Proteomes" id="UP000050761">
    <property type="component" value="Unassembled WGS sequence"/>
</dbReference>
<evidence type="ECO:0000256" key="1">
    <source>
        <dbReference type="ARBA" id="ARBA00004141"/>
    </source>
</evidence>
<dbReference type="OrthoDB" id="407410at2759"/>
<organism evidence="11 12">
    <name type="scientific">Heligmosomoides polygyrus</name>
    <name type="common">Parasitic roundworm</name>
    <dbReference type="NCBI Taxonomy" id="6339"/>
    <lineage>
        <taxon>Eukaryota</taxon>
        <taxon>Metazoa</taxon>
        <taxon>Ecdysozoa</taxon>
        <taxon>Nematoda</taxon>
        <taxon>Chromadorea</taxon>
        <taxon>Rhabditida</taxon>
        <taxon>Rhabditina</taxon>
        <taxon>Rhabditomorpha</taxon>
        <taxon>Strongyloidea</taxon>
        <taxon>Heligmosomidae</taxon>
        <taxon>Heligmosomoides</taxon>
    </lineage>
</organism>
<dbReference type="PANTHER" id="PTHR12266:SF0">
    <property type="entry name" value="MITOCHONDRIAL SODIUM_CALCIUM EXCHANGER PROTEIN"/>
    <property type="match status" value="1"/>
</dbReference>
<keyword evidence="3" id="KW-0050">Antiport</keyword>
<keyword evidence="5 8" id="KW-0812">Transmembrane</keyword>
<evidence type="ECO:0000313" key="10">
    <source>
        <dbReference type="EMBL" id="VDP00999.1"/>
    </source>
</evidence>
<dbReference type="Gene3D" id="1.20.1420.30">
    <property type="entry name" value="NCX, central ion-binding region"/>
    <property type="match status" value="1"/>
</dbReference>